<dbReference type="InterPro" id="IPR004552">
    <property type="entry name" value="AGP_acyltrans"/>
</dbReference>
<comment type="similarity">
    <text evidence="1 4">Belongs to the 1-acyl-sn-glycerol-3-phosphate acyltransferase family.</text>
</comment>
<protein>
    <recommendedName>
        <fullName evidence="4">1-acyl-sn-glycerol-3-phosphate acyltransferase</fullName>
        <ecNumber evidence="4">2.3.1.51</ecNumber>
    </recommendedName>
</protein>
<reference evidence="9" key="1">
    <citation type="journal article" date="2013" name="Genome Announc.">
        <title>Genome sequence of the basidiomycetous yeast Pseudozyma antarctica T-34, a producer of the glycolipid biosurfactants mannosylerythritol lipids.</title>
        <authorList>
            <person name="Morita T."/>
            <person name="Koike H."/>
            <person name="Koyama Y."/>
            <person name="Hagiwara H."/>
            <person name="Ito E."/>
            <person name="Fukuoka T."/>
            <person name="Imura T."/>
            <person name="Machida M."/>
            <person name="Kitamoto D."/>
        </authorList>
    </citation>
    <scope>NUCLEOTIDE SEQUENCE [LARGE SCALE GENOMIC DNA]</scope>
    <source>
        <strain evidence="9">T-34</strain>
    </source>
</reference>
<dbReference type="InterPro" id="IPR002123">
    <property type="entry name" value="Plipid/glycerol_acylTrfase"/>
</dbReference>
<keyword evidence="2 4" id="KW-0808">Transferase</keyword>
<evidence type="ECO:0000256" key="6">
    <source>
        <dbReference type="SAM" id="Phobius"/>
    </source>
</evidence>
<feature type="domain" description="Phospholipid/glycerol acyltransferase" evidence="7">
    <location>
        <begin position="129"/>
        <end position="246"/>
    </location>
</feature>
<dbReference type="GO" id="GO:0016020">
    <property type="term" value="C:membrane"/>
    <property type="evidence" value="ECO:0007669"/>
    <property type="project" value="InterPro"/>
</dbReference>
<dbReference type="Proteomes" id="UP000011976">
    <property type="component" value="Unassembled WGS sequence"/>
</dbReference>
<dbReference type="GO" id="GO:0006654">
    <property type="term" value="P:phosphatidic acid biosynthetic process"/>
    <property type="evidence" value="ECO:0007669"/>
    <property type="project" value="TreeGrafter"/>
</dbReference>
<keyword evidence="4" id="KW-1208">Phospholipid metabolism</keyword>
<dbReference type="PANTHER" id="PTHR10434">
    <property type="entry name" value="1-ACYL-SN-GLYCEROL-3-PHOSPHATE ACYLTRANSFERASE"/>
    <property type="match status" value="1"/>
</dbReference>
<name>M9LWM9_PSEA3</name>
<feature type="transmembrane region" description="Helical" evidence="6">
    <location>
        <begin position="37"/>
        <end position="53"/>
    </location>
</feature>
<evidence type="ECO:0000313" key="8">
    <source>
        <dbReference type="EMBL" id="GAC71175.1"/>
    </source>
</evidence>
<dbReference type="AlphaFoldDB" id="M9LWM9"/>
<proteinExistence type="inferred from homology"/>
<evidence type="ECO:0000256" key="3">
    <source>
        <dbReference type="ARBA" id="ARBA00023315"/>
    </source>
</evidence>
<dbReference type="GO" id="GO:0005783">
    <property type="term" value="C:endoplasmic reticulum"/>
    <property type="evidence" value="ECO:0007669"/>
    <property type="project" value="TreeGrafter"/>
</dbReference>
<evidence type="ECO:0000313" key="9">
    <source>
        <dbReference type="Proteomes" id="UP000011976"/>
    </source>
</evidence>
<comment type="catalytic activity">
    <reaction evidence="4">
        <text>a 1-acyl-sn-glycero-3-phosphate + an acyl-CoA = a 1,2-diacyl-sn-glycero-3-phosphate + CoA</text>
        <dbReference type="Rhea" id="RHEA:19709"/>
        <dbReference type="ChEBI" id="CHEBI:57287"/>
        <dbReference type="ChEBI" id="CHEBI:57970"/>
        <dbReference type="ChEBI" id="CHEBI:58342"/>
        <dbReference type="ChEBI" id="CHEBI:58608"/>
        <dbReference type="EC" id="2.3.1.51"/>
    </reaction>
</comment>
<feature type="transmembrane region" description="Helical" evidence="6">
    <location>
        <begin position="65"/>
        <end position="88"/>
    </location>
</feature>
<accession>M9LWM9</accession>
<keyword evidence="6" id="KW-0472">Membrane</keyword>
<evidence type="ECO:0000256" key="4">
    <source>
        <dbReference type="RuleBase" id="RU361267"/>
    </source>
</evidence>
<gene>
    <name evidence="8" type="ORF">PANT_1c00037</name>
</gene>
<dbReference type="NCBIfam" id="TIGR00530">
    <property type="entry name" value="AGP_acyltrn"/>
    <property type="match status" value="1"/>
</dbReference>
<dbReference type="Pfam" id="PF01553">
    <property type="entry name" value="Acyltransferase"/>
    <property type="match status" value="1"/>
</dbReference>
<evidence type="ECO:0000256" key="5">
    <source>
        <dbReference type="SAM" id="MobiDB-lite"/>
    </source>
</evidence>
<comment type="domain">
    <text evidence="4">The HXXXXD motif is essential for acyltransferase activity and may constitute the binding site for the phosphate moiety of the glycerol-3-phosphate.</text>
</comment>
<dbReference type="SMART" id="SM00563">
    <property type="entry name" value="PlsC"/>
    <property type="match status" value="1"/>
</dbReference>
<dbReference type="PANTHER" id="PTHR10434:SF11">
    <property type="entry name" value="1-ACYL-SN-GLYCEROL-3-PHOSPHATE ACYLTRANSFERASE"/>
    <property type="match status" value="1"/>
</dbReference>
<sequence>MTPRAESSGILLAPCYLVFSLITTVVAATMAVLSKSLGTLTAGALMLVALASPRSQRMRFYLNSLIYIAGLGICSFWGIVVSIVMSLIPGQRLNINRVVARSFWRLVSPLVGVRFIVEGEEHFDQARPAVVVGNHQTAMDILYLGRIFPGHASIMAKKELQFAPLLGQFMTLSGAVFINRKNLKDSIKAFKQVGDTMNKNKLSLWIFPEGTRSGLATPDLLPFKKGAFHLAIQAGVPVVPVVCENYNRIFDSKSRFESGTIRIKVLPPIPTSHLTAQDAGELTETVREKMLAALRQMDQERQQNDLNPTDDYDTKPHGLVGFLARFLGSSHGFKKINAQVDRTEQKLRQKGDGSHADDYNLVSEAQKFK</sequence>
<dbReference type="EMBL" id="DF196767">
    <property type="protein sequence ID" value="GAC71175.1"/>
    <property type="molecule type" value="Genomic_DNA"/>
</dbReference>
<dbReference type="STRING" id="1151754.M9LWM9"/>
<evidence type="ECO:0000259" key="7">
    <source>
        <dbReference type="SMART" id="SM00563"/>
    </source>
</evidence>
<keyword evidence="4" id="KW-0444">Lipid biosynthesis</keyword>
<dbReference type="EC" id="2.3.1.51" evidence="4"/>
<dbReference type="SUPFAM" id="SSF69593">
    <property type="entry name" value="Glycerol-3-phosphate (1)-acyltransferase"/>
    <property type="match status" value="1"/>
</dbReference>
<dbReference type="CDD" id="cd07989">
    <property type="entry name" value="LPLAT_AGPAT-like"/>
    <property type="match status" value="1"/>
</dbReference>
<organism evidence="8 9">
    <name type="scientific">Pseudozyma antarctica (strain T-34)</name>
    <name type="common">Yeast</name>
    <name type="synonym">Candida antarctica</name>
    <dbReference type="NCBI Taxonomy" id="1151754"/>
    <lineage>
        <taxon>Eukaryota</taxon>
        <taxon>Fungi</taxon>
        <taxon>Dikarya</taxon>
        <taxon>Basidiomycota</taxon>
        <taxon>Ustilaginomycotina</taxon>
        <taxon>Ustilaginomycetes</taxon>
        <taxon>Ustilaginales</taxon>
        <taxon>Ustilaginaceae</taxon>
        <taxon>Moesziomyces</taxon>
    </lineage>
</organism>
<evidence type="ECO:0000256" key="2">
    <source>
        <dbReference type="ARBA" id="ARBA00022679"/>
    </source>
</evidence>
<keyword evidence="6" id="KW-1133">Transmembrane helix</keyword>
<feature type="compositionally biased region" description="Basic and acidic residues" evidence="5">
    <location>
        <begin position="345"/>
        <end position="358"/>
    </location>
</feature>
<evidence type="ECO:0000256" key="1">
    <source>
        <dbReference type="ARBA" id="ARBA00008655"/>
    </source>
</evidence>
<keyword evidence="6" id="KW-0812">Transmembrane</keyword>
<keyword evidence="3 4" id="KW-0012">Acyltransferase</keyword>
<feature type="region of interest" description="Disordered" evidence="5">
    <location>
        <begin position="345"/>
        <end position="369"/>
    </location>
</feature>
<keyword evidence="4" id="KW-0594">Phospholipid biosynthesis</keyword>
<dbReference type="OrthoDB" id="202234at2759"/>
<dbReference type="GO" id="GO:0003841">
    <property type="term" value="F:1-acylglycerol-3-phosphate O-acyltransferase activity"/>
    <property type="evidence" value="ECO:0007669"/>
    <property type="project" value="UniProtKB-UniRule"/>
</dbReference>
<keyword evidence="4" id="KW-0443">Lipid metabolism</keyword>